<accession>A0A974CLB8</accession>
<dbReference type="EMBL" id="CM004476">
    <property type="protein sequence ID" value="OCT75533.1"/>
    <property type="molecule type" value="Genomic_DNA"/>
</dbReference>
<name>A0A974CLB8_XENLA</name>
<evidence type="ECO:0000313" key="2">
    <source>
        <dbReference type="Proteomes" id="UP000694892"/>
    </source>
</evidence>
<protein>
    <submittedName>
        <fullName evidence="1">Uncharacterized protein</fullName>
    </submittedName>
</protein>
<dbReference type="AlphaFoldDB" id="A0A974CLB8"/>
<organism evidence="1 2">
    <name type="scientific">Xenopus laevis</name>
    <name type="common">African clawed frog</name>
    <dbReference type="NCBI Taxonomy" id="8355"/>
    <lineage>
        <taxon>Eukaryota</taxon>
        <taxon>Metazoa</taxon>
        <taxon>Chordata</taxon>
        <taxon>Craniata</taxon>
        <taxon>Vertebrata</taxon>
        <taxon>Euteleostomi</taxon>
        <taxon>Amphibia</taxon>
        <taxon>Batrachia</taxon>
        <taxon>Anura</taxon>
        <taxon>Pipoidea</taxon>
        <taxon>Pipidae</taxon>
        <taxon>Xenopodinae</taxon>
        <taxon>Xenopus</taxon>
        <taxon>Xenopus</taxon>
    </lineage>
</organism>
<reference evidence="2" key="1">
    <citation type="journal article" date="2016" name="Nature">
        <title>Genome evolution in the allotetraploid frog Xenopus laevis.</title>
        <authorList>
            <person name="Session A.M."/>
            <person name="Uno Y."/>
            <person name="Kwon T."/>
            <person name="Chapman J.A."/>
            <person name="Toyoda A."/>
            <person name="Takahashi S."/>
            <person name="Fukui A."/>
            <person name="Hikosaka A."/>
            <person name="Suzuki A."/>
            <person name="Kondo M."/>
            <person name="van Heeringen S.J."/>
            <person name="Quigley I."/>
            <person name="Heinz S."/>
            <person name="Ogino H."/>
            <person name="Ochi H."/>
            <person name="Hellsten U."/>
            <person name="Lyons J.B."/>
            <person name="Simakov O."/>
            <person name="Putnam N."/>
            <person name="Stites J."/>
            <person name="Kuroki Y."/>
            <person name="Tanaka T."/>
            <person name="Michiue T."/>
            <person name="Watanabe M."/>
            <person name="Bogdanovic O."/>
            <person name="Lister R."/>
            <person name="Georgiou G."/>
            <person name="Paranjpe S.S."/>
            <person name="van Kruijsbergen I."/>
            <person name="Shu S."/>
            <person name="Carlson J."/>
            <person name="Kinoshita T."/>
            <person name="Ohta Y."/>
            <person name="Mawaribuchi S."/>
            <person name="Jenkins J."/>
            <person name="Grimwood J."/>
            <person name="Schmutz J."/>
            <person name="Mitros T."/>
            <person name="Mozaffari S.V."/>
            <person name="Suzuki Y."/>
            <person name="Haramoto Y."/>
            <person name="Yamamoto T.S."/>
            <person name="Takagi C."/>
            <person name="Heald R."/>
            <person name="Miller K."/>
            <person name="Haudenschild C."/>
            <person name="Kitzman J."/>
            <person name="Nakayama T."/>
            <person name="Izutsu Y."/>
            <person name="Robert J."/>
            <person name="Fortriede J."/>
            <person name="Burns K."/>
            <person name="Lotay V."/>
            <person name="Karimi K."/>
            <person name="Yasuoka Y."/>
            <person name="Dichmann D.S."/>
            <person name="Flajnik M.F."/>
            <person name="Houston D.W."/>
            <person name="Shendure J."/>
            <person name="DuPasquier L."/>
            <person name="Vize P.D."/>
            <person name="Zorn A.M."/>
            <person name="Ito M."/>
            <person name="Marcotte E.M."/>
            <person name="Wallingford J.B."/>
            <person name="Ito Y."/>
            <person name="Asashima M."/>
            <person name="Ueno N."/>
            <person name="Matsuda Y."/>
            <person name="Veenstra G.J."/>
            <person name="Fujiyama A."/>
            <person name="Harland R.M."/>
            <person name="Taira M."/>
            <person name="Rokhsar D.S."/>
        </authorList>
    </citation>
    <scope>NUCLEOTIDE SEQUENCE [LARGE SCALE GENOMIC DNA]</scope>
    <source>
        <strain evidence="2">J</strain>
    </source>
</reference>
<sequence>MCFVLGTFTFTAMPGRKVLFQSKMRFGINLKNTVCQKEIRHFKDSVLTRLQQKKKKSLNYISSCHRVMNLGKAAFAKLTKSFNHLQYKKEMF</sequence>
<proteinExistence type="predicted"/>
<gene>
    <name evidence="1" type="ORF">XELAEV_18030714mg</name>
</gene>
<evidence type="ECO:0000313" key="1">
    <source>
        <dbReference type="EMBL" id="OCT75533.1"/>
    </source>
</evidence>
<dbReference type="Proteomes" id="UP000694892">
    <property type="component" value="Chromosome 6L"/>
</dbReference>